<dbReference type="AlphaFoldDB" id="A0A3P6SB72"/>
<dbReference type="Proteomes" id="UP000277928">
    <property type="component" value="Unassembled WGS sequence"/>
</dbReference>
<keyword evidence="2" id="KW-1185">Reference proteome</keyword>
<protein>
    <submittedName>
        <fullName evidence="1">Uncharacterized protein</fullName>
    </submittedName>
</protein>
<dbReference type="STRING" id="42156.A0A3P6SB72"/>
<sequence>MDLLVFERKRRTVEDSKRPTSVPTGKYYGILEGEQVIVSDPKAANDLNTFGCYGEFLQRREPRISVECFGNSVPQQHQQKSYCNGYAIK</sequence>
<dbReference type="OrthoDB" id="5816688at2759"/>
<dbReference type="Gene3D" id="3.40.1170.20">
    <property type="entry name" value="tRNA intron endonuclease, N-terminal domain"/>
    <property type="match status" value="1"/>
</dbReference>
<name>A0A3P6SB72_LITSI</name>
<dbReference type="OMA" id="ECFESNA"/>
<dbReference type="EMBL" id="UYRX01000017">
    <property type="protein sequence ID" value="VDK69069.1"/>
    <property type="molecule type" value="Genomic_DNA"/>
</dbReference>
<evidence type="ECO:0000313" key="1">
    <source>
        <dbReference type="EMBL" id="VDK69069.1"/>
    </source>
</evidence>
<gene>
    <name evidence="1" type="ORF">NLS_LOCUS640</name>
</gene>
<proteinExistence type="predicted"/>
<reference evidence="1 2" key="1">
    <citation type="submission" date="2018-08" db="EMBL/GenBank/DDBJ databases">
        <authorList>
            <person name="Laetsch R D."/>
            <person name="Stevens L."/>
            <person name="Kumar S."/>
            <person name="Blaxter L. M."/>
        </authorList>
    </citation>
    <scope>NUCLEOTIDE SEQUENCE [LARGE SCALE GENOMIC DNA]</scope>
</reference>
<organism evidence="1 2">
    <name type="scientific">Litomosoides sigmodontis</name>
    <name type="common">Filarial nematode worm</name>
    <dbReference type="NCBI Taxonomy" id="42156"/>
    <lineage>
        <taxon>Eukaryota</taxon>
        <taxon>Metazoa</taxon>
        <taxon>Ecdysozoa</taxon>
        <taxon>Nematoda</taxon>
        <taxon>Chromadorea</taxon>
        <taxon>Rhabditida</taxon>
        <taxon>Spirurina</taxon>
        <taxon>Spiruromorpha</taxon>
        <taxon>Filarioidea</taxon>
        <taxon>Onchocercidae</taxon>
        <taxon>Litomosoides</taxon>
    </lineage>
</organism>
<evidence type="ECO:0000313" key="2">
    <source>
        <dbReference type="Proteomes" id="UP000277928"/>
    </source>
</evidence>
<accession>A0A3P6SB72</accession>